<dbReference type="PANTHER" id="PTHR43808">
    <property type="entry name" value="ACETYLORNITHINE DEACETYLASE"/>
    <property type="match status" value="1"/>
</dbReference>
<dbReference type="Gene3D" id="3.40.630.10">
    <property type="entry name" value="Zn peptidases"/>
    <property type="match status" value="2"/>
</dbReference>
<dbReference type="AlphaFoldDB" id="A0A6F8YVT2"/>
<evidence type="ECO:0000256" key="1">
    <source>
        <dbReference type="ARBA" id="ARBA00022801"/>
    </source>
</evidence>
<dbReference type="InterPro" id="IPR050072">
    <property type="entry name" value="Peptidase_M20A"/>
</dbReference>
<protein>
    <submittedName>
        <fullName evidence="4">Acetylornithine deacetylase</fullName>
    </submittedName>
</protein>
<dbReference type="InterPro" id="IPR002933">
    <property type="entry name" value="Peptidase_M20"/>
</dbReference>
<dbReference type="EMBL" id="AP022871">
    <property type="protein sequence ID" value="BCB90103.1"/>
    <property type="molecule type" value="Genomic_DNA"/>
</dbReference>
<keyword evidence="1" id="KW-0378">Hydrolase</keyword>
<evidence type="ECO:0000259" key="3">
    <source>
        <dbReference type="Pfam" id="PF07687"/>
    </source>
</evidence>
<dbReference type="Pfam" id="PF01546">
    <property type="entry name" value="Peptidase_M20"/>
    <property type="match status" value="1"/>
</dbReference>
<evidence type="ECO:0000313" key="4">
    <source>
        <dbReference type="EMBL" id="BCB90103.1"/>
    </source>
</evidence>
<reference evidence="4 5" key="1">
    <citation type="submission" date="2020-03" db="EMBL/GenBank/DDBJ databases">
        <title>Whole genome shotgun sequence of Phytohabitans suffuscus NBRC 105367.</title>
        <authorList>
            <person name="Komaki H."/>
            <person name="Tamura T."/>
        </authorList>
    </citation>
    <scope>NUCLEOTIDE SEQUENCE [LARGE SCALE GENOMIC DNA]</scope>
    <source>
        <strain evidence="4 5">NBRC 105367</strain>
    </source>
</reference>
<dbReference type="Proteomes" id="UP000503011">
    <property type="component" value="Chromosome"/>
</dbReference>
<keyword evidence="2" id="KW-0862">Zinc</keyword>
<accession>A0A6F8YVT2</accession>
<name>A0A6F8YVT2_9ACTN</name>
<dbReference type="SUPFAM" id="SSF53187">
    <property type="entry name" value="Zn-dependent exopeptidases"/>
    <property type="match status" value="1"/>
</dbReference>
<dbReference type="GO" id="GO:0016787">
    <property type="term" value="F:hydrolase activity"/>
    <property type="evidence" value="ECO:0007669"/>
    <property type="project" value="UniProtKB-KW"/>
</dbReference>
<evidence type="ECO:0000256" key="2">
    <source>
        <dbReference type="ARBA" id="ARBA00022833"/>
    </source>
</evidence>
<reference evidence="4 5" key="2">
    <citation type="submission" date="2020-03" db="EMBL/GenBank/DDBJ databases">
        <authorList>
            <person name="Ichikawa N."/>
            <person name="Kimura A."/>
            <person name="Kitahashi Y."/>
            <person name="Uohara A."/>
        </authorList>
    </citation>
    <scope>NUCLEOTIDE SEQUENCE [LARGE SCALE GENOMIC DNA]</scope>
    <source>
        <strain evidence="4 5">NBRC 105367</strain>
    </source>
</reference>
<gene>
    <name evidence="4" type="ORF">Psuf_074160</name>
</gene>
<feature type="domain" description="Peptidase M20 dimerisation" evidence="3">
    <location>
        <begin position="230"/>
        <end position="318"/>
    </location>
</feature>
<dbReference type="KEGG" id="psuu:Psuf_074160"/>
<dbReference type="InterPro" id="IPR001261">
    <property type="entry name" value="ArgE/DapE_CS"/>
</dbReference>
<dbReference type="Pfam" id="PF07687">
    <property type="entry name" value="M20_dimer"/>
    <property type="match status" value="1"/>
</dbReference>
<dbReference type="RefSeq" id="WP_173162249.1">
    <property type="nucleotide sequence ID" value="NZ_AP022871.1"/>
</dbReference>
<organism evidence="4 5">
    <name type="scientific">Phytohabitans suffuscus</name>
    <dbReference type="NCBI Taxonomy" id="624315"/>
    <lineage>
        <taxon>Bacteria</taxon>
        <taxon>Bacillati</taxon>
        <taxon>Actinomycetota</taxon>
        <taxon>Actinomycetes</taxon>
        <taxon>Micromonosporales</taxon>
        <taxon>Micromonosporaceae</taxon>
    </lineage>
</organism>
<sequence>MTNIWEKVDPVEVDELALALGRIDSPTGAEHAVSDFLHDWCADAGLAPRRVRSHPDRAANVVARVPGTGGGRSLLFNSHMDTAVAPGDRTYFAEPDRPEFHTAWRDGGDIVGAGVVNDKGPMACWLVAAATLRREGVRLPGDLVLTMVTGEIGHEPVDELDGPAYQGKDHGSRYVATHGGLADYVVVAETTSFAPIWVEPGKAFFRIEVRGRDRGVYTPYLRRPYPADEQPNAVVRAAPVITAIEEWAYGYQERNRSVREAGEVVPKVNIGAVRAGHPTQPILSPASCVLYLDVRIPPGDHPLGVQEELRDLVRAVTPDAAVECYLFRRGYEAAGAEPLVAALRAATDAEVAPERRTDPGHTPSSMWRDLNVWNELGMPAVTYGPGQGTGGGNVSIAAADLAACARVYLRTALAICGTPR</sequence>
<evidence type="ECO:0000313" key="5">
    <source>
        <dbReference type="Proteomes" id="UP000503011"/>
    </source>
</evidence>
<proteinExistence type="predicted"/>
<dbReference type="PROSITE" id="PS00758">
    <property type="entry name" value="ARGE_DAPE_CPG2_1"/>
    <property type="match status" value="1"/>
</dbReference>
<keyword evidence="5" id="KW-1185">Reference proteome</keyword>
<dbReference type="InterPro" id="IPR011650">
    <property type="entry name" value="Peptidase_M20_dimer"/>
</dbReference>